<name>A0A2A6BQ55_PRIPA</name>
<sequence length="84" mass="9352">MTHMIMNGFTIIPRSLFYVYKPLRDRTSSFGINIELTANTTLSLSEPHDGTPNFQIVFALLPISECSSVDLKTTPIIAHLAQLT</sequence>
<dbReference type="PANTHER" id="PTHR47510">
    <property type="entry name" value="REVERSE TRANSCRIPTASE DOMAIN-CONTAINING PROTEIN"/>
    <property type="match status" value="1"/>
</dbReference>
<reference evidence="1" key="2">
    <citation type="submission" date="2022-06" db="UniProtKB">
        <authorList>
            <consortium name="EnsemblMetazoa"/>
        </authorList>
    </citation>
    <scope>IDENTIFICATION</scope>
    <source>
        <strain evidence="1">PS312</strain>
    </source>
</reference>
<gene>
    <name evidence="1" type="primary">WBGene00275195</name>
</gene>
<dbReference type="EnsemblMetazoa" id="PPA36826.1">
    <property type="protein sequence ID" value="PPA36826.1"/>
    <property type="gene ID" value="WBGene00275195"/>
</dbReference>
<proteinExistence type="predicted"/>
<evidence type="ECO:0000313" key="2">
    <source>
        <dbReference type="Proteomes" id="UP000005239"/>
    </source>
</evidence>
<keyword evidence="2" id="KW-1185">Reference proteome</keyword>
<dbReference type="PANTHER" id="PTHR47510:SF3">
    <property type="entry name" value="ENDO_EXONUCLEASE_PHOSPHATASE DOMAIN-CONTAINING PROTEIN"/>
    <property type="match status" value="1"/>
</dbReference>
<evidence type="ECO:0000313" key="1">
    <source>
        <dbReference type="EnsemblMetazoa" id="PPA36826.1"/>
    </source>
</evidence>
<accession>A0A8R1YUN2</accession>
<accession>A0A2A6BQ55</accession>
<reference evidence="2" key="1">
    <citation type="journal article" date="2008" name="Nat. Genet.">
        <title>The Pristionchus pacificus genome provides a unique perspective on nematode lifestyle and parasitism.</title>
        <authorList>
            <person name="Dieterich C."/>
            <person name="Clifton S.W."/>
            <person name="Schuster L.N."/>
            <person name="Chinwalla A."/>
            <person name="Delehaunty K."/>
            <person name="Dinkelacker I."/>
            <person name="Fulton L."/>
            <person name="Fulton R."/>
            <person name="Godfrey J."/>
            <person name="Minx P."/>
            <person name="Mitreva M."/>
            <person name="Roeseler W."/>
            <person name="Tian H."/>
            <person name="Witte H."/>
            <person name="Yang S.P."/>
            <person name="Wilson R.K."/>
            <person name="Sommer R.J."/>
        </authorList>
    </citation>
    <scope>NUCLEOTIDE SEQUENCE [LARGE SCALE GENOMIC DNA]</scope>
    <source>
        <strain evidence="2">PS312</strain>
    </source>
</reference>
<dbReference type="AlphaFoldDB" id="A0A2A6BQ55"/>
<organism evidence="1 2">
    <name type="scientific">Pristionchus pacificus</name>
    <name type="common">Parasitic nematode worm</name>
    <dbReference type="NCBI Taxonomy" id="54126"/>
    <lineage>
        <taxon>Eukaryota</taxon>
        <taxon>Metazoa</taxon>
        <taxon>Ecdysozoa</taxon>
        <taxon>Nematoda</taxon>
        <taxon>Chromadorea</taxon>
        <taxon>Rhabditida</taxon>
        <taxon>Rhabditina</taxon>
        <taxon>Diplogasteromorpha</taxon>
        <taxon>Diplogasteroidea</taxon>
        <taxon>Neodiplogasteridae</taxon>
        <taxon>Pristionchus</taxon>
    </lineage>
</organism>
<protein>
    <submittedName>
        <fullName evidence="1">Uncharacterized protein</fullName>
    </submittedName>
</protein>
<dbReference type="Proteomes" id="UP000005239">
    <property type="component" value="Unassembled WGS sequence"/>
</dbReference>